<protein>
    <submittedName>
        <fullName evidence="3">Glycoside hydrolase</fullName>
    </submittedName>
</protein>
<dbReference type="AlphaFoldDB" id="A0A014QYI4"/>
<dbReference type="GO" id="GO:0009277">
    <property type="term" value="C:fungal-type cell wall"/>
    <property type="evidence" value="ECO:0007669"/>
    <property type="project" value="TreeGrafter"/>
</dbReference>
<keyword evidence="3" id="KW-0378">Hydrolase</keyword>
<feature type="compositionally biased region" description="Low complexity" evidence="1">
    <location>
        <begin position="110"/>
        <end position="135"/>
    </location>
</feature>
<dbReference type="HOGENOM" id="CLU_040908_4_1_1"/>
<reference evidence="3 4" key="1">
    <citation type="submission" date="2014-02" db="EMBL/GenBank/DDBJ databases">
        <title>The genome sequence of the entomopathogenic fungus Metarhizium robertsii ARSEF 2575.</title>
        <authorList>
            <person name="Giuliano Garisto Donzelli B."/>
            <person name="Roe B.A."/>
            <person name="Macmil S.L."/>
            <person name="Krasnoff S.B."/>
            <person name="Gibson D.M."/>
        </authorList>
    </citation>
    <scope>NUCLEOTIDE SEQUENCE [LARGE SCALE GENOMIC DNA]</scope>
    <source>
        <strain evidence="3 4">ARSEF 2575</strain>
    </source>
</reference>
<proteinExistence type="predicted"/>
<dbReference type="PANTHER" id="PTHR34154:SF10">
    <property type="entry name" value="ASL1-LIKE GLYCOSYL HYDROLASE CATALYTIC DOMAIN-CONTAINING PROTEIN"/>
    <property type="match status" value="1"/>
</dbReference>
<evidence type="ECO:0000256" key="1">
    <source>
        <dbReference type="SAM" id="MobiDB-lite"/>
    </source>
</evidence>
<name>A0A014QYI4_9HYPO</name>
<evidence type="ECO:0000259" key="2">
    <source>
        <dbReference type="Pfam" id="PF11790"/>
    </source>
</evidence>
<organism evidence="3 4">
    <name type="scientific">Metarhizium robertsii</name>
    <dbReference type="NCBI Taxonomy" id="568076"/>
    <lineage>
        <taxon>Eukaryota</taxon>
        <taxon>Fungi</taxon>
        <taxon>Dikarya</taxon>
        <taxon>Ascomycota</taxon>
        <taxon>Pezizomycotina</taxon>
        <taxon>Sordariomycetes</taxon>
        <taxon>Hypocreomycetidae</taxon>
        <taxon>Hypocreales</taxon>
        <taxon>Clavicipitaceae</taxon>
        <taxon>Metarhizium</taxon>
    </lineage>
</organism>
<feature type="region of interest" description="Disordered" evidence="1">
    <location>
        <begin position="91"/>
        <end position="138"/>
    </location>
</feature>
<dbReference type="OrthoDB" id="43654at2759"/>
<dbReference type="InterPro" id="IPR053183">
    <property type="entry name" value="ASL1"/>
</dbReference>
<dbReference type="Proteomes" id="UP000030151">
    <property type="component" value="Unassembled WGS sequence"/>
</dbReference>
<dbReference type="GO" id="GO:0071966">
    <property type="term" value="P:fungal-type cell wall polysaccharide metabolic process"/>
    <property type="evidence" value="ECO:0007669"/>
    <property type="project" value="TreeGrafter"/>
</dbReference>
<dbReference type="Pfam" id="PF11790">
    <property type="entry name" value="Glyco_hydro_cc"/>
    <property type="match status" value="1"/>
</dbReference>
<sequence length="373" mass="39734">MYTNKISALLGAIAAIEQASAFSLHRHGHKLQKKQDVVDWVTVFTTVYVTEGAPAPEPTAQTNDGSVTSQNVVVTPTPKIDAPANFQALLSSSAPAPAPSPTSLVTQVKPAPSSVSQVQPAPSSGSGDNSGSSKGAPFSGKRGLAYNDPNLANLFGKECKSGACGWAYNWGDSPGSLDHSYSYIPMLWGNKMDFFDRWGTSCSKANGAKAVFSFNEPDNAGQSDMSAADAATNHVKYMNPCDGKALVGAPAITNSNVPGEGRDWLKQFVSECETKGCKYDFCNVHWYSPAAQLDKFFEHIEEAHVICGKKPIFVTEFAPTGSASEIDDFMTKAIPKLDSLDYVYGYSYFMIQPNSLLSSATSLSSVGKIFASA</sequence>
<dbReference type="Gene3D" id="3.20.20.80">
    <property type="entry name" value="Glycosidases"/>
    <property type="match status" value="1"/>
</dbReference>
<evidence type="ECO:0000313" key="4">
    <source>
        <dbReference type="Proteomes" id="UP000030151"/>
    </source>
</evidence>
<dbReference type="GO" id="GO:0016787">
    <property type="term" value="F:hydrolase activity"/>
    <property type="evidence" value="ECO:0007669"/>
    <property type="project" value="UniProtKB-KW"/>
</dbReference>
<feature type="domain" description="Asl1-like glycosyl hydrolase catalytic" evidence="2">
    <location>
        <begin position="143"/>
        <end position="370"/>
    </location>
</feature>
<dbReference type="eggNOG" id="ENOG502RXK9">
    <property type="taxonomic scope" value="Eukaryota"/>
</dbReference>
<comment type="caution">
    <text evidence="3">The sequence shown here is derived from an EMBL/GenBank/DDBJ whole genome shotgun (WGS) entry which is preliminary data.</text>
</comment>
<evidence type="ECO:0000313" key="3">
    <source>
        <dbReference type="EMBL" id="EXU99811.1"/>
    </source>
</evidence>
<dbReference type="InterPro" id="IPR017853">
    <property type="entry name" value="GH"/>
</dbReference>
<accession>A0A014QYI4</accession>
<gene>
    <name evidence="3" type="ORF">X797_006940</name>
</gene>
<dbReference type="SUPFAM" id="SSF51445">
    <property type="entry name" value="(Trans)glycosidases"/>
    <property type="match status" value="1"/>
</dbReference>
<dbReference type="InterPro" id="IPR024655">
    <property type="entry name" value="Asl1_glyco_hydro_catalytic"/>
</dbReference>
<dbReference type="PANTHER" id="PTHR34154">
    <property type="entry name" value="ALKALI-SENSITIVE LINKAGE PROTEIN 1"/>
    <property type="match status" value="1"/>
</dbReference>
<dbReference type="EMBL" id="JELW01000016">
    <property type="protein sequence ID" value="EXU99811.1"/>
    <property type="molecule type" value="Genomic_DNA"/>
</dbReference>